<comment type="caution">
    <text evidence="1">The sequence shown here is derived from an EMBL/GenBank/DDBJ whole genome shotgun (WGS) entry which is preliminary data.</text>
</comment>
<evidence type="ECO:0000313" key="2">
    <source>
        <dbReference type="Proteomes" id="UP001148018"/>
    </source>
</evidence>
<evidence type="ECO:0000313" key="1">
    <source>
        <dbReference type="EMBL" id="KAJ3594669.1"/>
    </source>
</evidence>
<reference evidence="1" key="1">
    <citation type="submission" date="2022-07" db="EMBL/GenBank/DDBJ databases">
        <title>Chromosome-level genome of Muraenolepis orangiensis.</title>
        <authorList>
            <person name="Kim J."/>
        </authorList>
    </citation>
    <scope>NUCLEOTIDE SEQUENCE</scope>
    <source>
        <strain evidence="1">KU_S4_2022</strain>
        <tissue evidence="1">Muscle</tissue>
    </source>
</reference>
<dbReference type="EMBL" id="JANIIK010000111">
    <property type="protein sequence ID" value="KAJ3594669.1"/>
    <property type="molecule type" value="Genomic_DNA"/>
</dbReference>
<dbReference type="Proteomes" id="UP001148018">
    <property type="component" value="Unassembled WGS sequence"/>
</dbReference>
<organism evidence="1 2">
    <name type="scientific">Muraenolepis orangiensis</name>
    <name type="common">Patagonian moray cod</name>
    <dbReference type="NCBI Taxonomy" id="630683"/>
    <lineage>
        <taxon>Eukaryota</taxon>
        <taxon>Metazoa</taxon>
        <taxon>Chordata</taxon>
        <taxon>Craniata</taxon>
        <taxon>Vertebrata</taxon>
        <taxon>Euteleostomi</taxon>
        <taxon>Actinopterygii</taxon>
        <taxon>Neopterygii</taxon>
        <taxon>Teleostei</taxon>
        <taxon>Neoteleostei</taxon>
        <taxon>Acanthomorphata</taxon>
        <taxon>Zeiogadaria</taxon>
        <taxon>Gadariae</taxon>
        <taxon>Gadiformes</taxon>
        <taxon>Muraenolepidoidei</taxon>
        <taxon>Muraenolepididae</taxon>
        <taxon>Muraenolepis</taxon>
    </lineage>
</organism>
<keyword evidence="2" id="KW-1185">Reference proteome</keyword>
<sequence>MEVSGQDCEIKPIVRGRLAYCYYYSSGEGYAPDPGLCLEELESSTSDVAICNQCQTRFCIGRYSKFMDWHRFNGEAGGRVTEPPVRPPAWKEAHIHQRTNHIHSLGPAIGFYADLPEEQFGTREARV</sequence>
<proteinExistence type="predicted"/>
<gene>
    <name evidence="1" type="ORF">NHX12_003976</name>
</gene>
<dbReference type="AlphaFoldDB" id="A0A9Q0IDD2"/>
<protein>
    <submittedName>
        <fullName evidence="1">Uncharacterized protein</fullName>
    </submittedName>
</protein>
<accession>A0A9Q0IDD2</accession>
<name>A0A9Q0IDD2_9TELE</name>